<evidence type="ECO:0000313" key="2">
    <source>
        <dbReference type="Proteomes" id="UP000466785"/>
    </source>
</evidence>
<organism evidence="1 2">
    <name type="scientific">Mycolicibacterium poriferae</name>
    <dbReference type="NCBI Taxonomy" id="39694"/>
    <lineage>
        <taxon>Bacteria</taxon>
        <taxon>Bacillati</taxon>
        <taxon>Actinomycetota</taxon>
        <taxon>Actinomycetes</taxon>
        <taxon>Mycobacteriales</taxon>
        <taxon>Mycobacteriaceae</taxon>
        <taxon>Mycolicibacterium</taxon>
    </lineage>
</organism>
<proteinExistence type="predicted"/>
<dbReference type="RefSeq" id="WP_163678409.1">
    <property type="nucleotide sequence ID" value="NZ_AP022570.1"/>
</dbReference>
<dbReference type="AlphaFoldDB" id="A0A6N4VGQ3"/>
<dbReference type="EMBL" id="AP022570">
    <property type="protein sequence ID" value="BBX53811.1"/>
    <property type="molecule type" value="Genomic_DNA"/>
</dbReference>
<gene>
    <name evidence="1" type="ORF">MPOR_48370</name>
</gene>
<protein>
    <submittedName>
        <fullName evidence="1">Uncharacterized protein</fullName>
    </submittedName>
</protein>
<accession>A0A6N4VGQ3</accession>
<sequence>MEIPVEYPLDSDGFLRRECPSCTEEFKWHNGPTDARPADAVDPHAYTCPLCGEQAAHDQWFTQAQVQYGQEVAMFYATDAINHEMKKAFRGSKNIKFTPGKNTQPAPTPLIEPDDMLIIESPCHPWEPVKLPQERVDSGPVFCLVCGESFSA</sequence>
<dbReference type="KEGG" id="mpof:MPOR_48370"/>
<evidence type="ECO:0000313" key="1">
    <source>
        <dbReference type="EMBL" id="BBX53811.1"/>
    </source>
</evidence>
<reference evidence="1 2" key="1">
    <citation type="journal article" date="2019" name="Emerg. Microbes Infect.">
        <title>Comprehensive subspecies identification of 175 nontuberculous mycobacteria species based on 7547 genomic profiles.</title>
        <authorList>
            <person name="Matsumoto Y."/>
            <person name="Kinjo T."/>
            <person name="Motooka D."/>
            <person name="Nabeya D."/>
            <person name="Jung N."/>
            <person name="Uechi K."/>
            <person name="Horii T."/>
            <person name="Iida T."/>
            <person name="Fujita J."/>
            <person name="Nakamura S."/>
        </authorList>
    </citation>
    <scope>NUCLEOTIDE SEQUENCE [LARGE SCALE GENOMIC DNA]</scope>
    <source>
        <strain evidence="1 2">JCM 12603</strain>
    </source>
</reference>
<keyword evidence="2" id="KW-1185">Reference proteome</keyword>
<name>A0A6N4VGQ3_9MYCO</name>
<dbReference type="Proteomes" id="UP000466785">
    <property type="component" value="Chromosome"/>
</dbReference>